<accession>A0A6M3JAK3</accession>
<name>A0A6M3JAK3_9ZZZZ</name>
<gene>
    <name evidence="1" type="ORF">MM415B00326_0043</name>
</gene>
<evidence type="ECO:0000313" key="1">
    <source>
        <dbReference type="EMBL" id="QJA66843.1"/>
    </source>
</evidence>
<dbReference type="EMBL" id="MT141561">
    <property type="protein sequence ID" value="QJA66843.1"/>
    <property type="molecule type" value="Genomic_DNA"/>
</dbReference>
<proteinExistence type="predicted"/>
<reference evidence="1" key="1">
    <citation type="submission" date="2020-03" db="EMBL/GenBank/DDBJ databases">
        <title>The deep terrestrial virosphere.</title>
        <authorList>
            <person name="Holmfeldt K."/>
            <person name="Nilsson E."/>
            <person name="Simone D."/>
            <person name="Lopez-Fernandez M."/>
            <person name="Wu X."/>
            <person name="de Brujin I."/>
            <person name="Lundin D."/>
            <person name="Andersson A."/>
            <person name="Bertilsson S."/>
            <person name="Dopson M."/>
        </authorList>
    </citation>
    <scope>NUCLEOTIDE SEQUENCE</scope>
    <source>
        <strain evidence="1">MM415B00326</strain>
    </source>
</reference>
<organism evidence="1">
    <name type="scientific">viral metagenome</name>
    <dbReference type="NCBI Taxonomy" id="1070528"/>
    <lineage>
        <taxon>unclassified sequences</taxon>
        <taxon>metagenomes</taxon>
        <taxon>organismal metagenomes</taxon>
    </lineage>
</organism>
<evidence type="ECO:0008006" key="2">
    <source>
        <dbReference type="Google" id="ProtNLM"/>
    </source>
</evidence>
<dbReference type="AlphaFoldDB" id="A0A6M3JAK3"/>
<protein>
    <recommendedName>
        <fullName evidence="2">CRISPR-associated protein</fullName>
    </recommendedName>
</protein>
<sequence length="200" mass="23239">MKIEITFTEPLLGTLSGNKEIAEDFIISKHPEGQSEEESEMHPDEELEGSSTIFARDGDKLMLWDYQFKGFFKEACEQMIYSGTMTQEELKKYRLTPYLYKKTIDKQIFVNPRKIYLELPEGAKPEFIERPLRGQTMKGERICLARSESVPARTKLRIEVSCLNKNLEKFIVQWLAYGALLGMGQWRTSGCGRFSYRIKK</sequence>